<evidence type="ECO:0000256" key="1">
    <source>
        <dbReference type="ARBA" id="ARBA00008857"/>
    </source>
</evidence>
<comment type="similarity">
    <text evidence="1">Belongs to the 'phage' integrase family.</text>
</comment>
<dbReference type="GO" id="GO:0006310">
    <property type="term" value="P:DNA recombination"/>
    <property type="evidence" value="ECO:0007669"/>
    <property type="project" value="UniProtKB-KW"/>
</dbReference>
<dbReference type="Proteomes" id="UP000179362">
    <property type="component" value="Unassembled WGS sequence"/>
</dbReference>
<dbReference type="InterPro" id="IPR053876">
    <property type="entry name" value="Phage_int_M"/>
</dbReference>
<dbReference type="PANTHER" id="PTHR30629:SF9">
    <property type="entry name" value="PROTEIN INTB-RELATED"/>
    <property type="match status" value="1"/>
</dbReference>
<dbReference type="PROSITE" id="PS51898">
    <property type="entry name" value="TYR_RECOMBINASE"/>
    <property type="match status" value="1"/>
</dbReference>
<feature type="domain" description="Tyr recombinase" evidence="5">
    <location>
        <begin position="201"/>
        <end position="379"/>
    </location>
</feature>
<dbReference type="SUPFAM" id="SSF56349">
    <property type="entry name" value="DNA breaking-rejoining enzymes"/>
    <property type="match status" value="1"/>
</dbReference>
<keyword evidence="3" id="KW-0238">DNA-binding</keyword>
<dbReference type="InterPro" id="IPR010998">
    <property type="entry name" value="Integrase_recombinase_N"/>
</dbReference>
<dbReference type="EMBL" id="MFTA01000012">
    <property type="protein sequence ID" value="OGI52970.1"/>
    <property type="molecule type" value="Genomic_DNA"/>
</dbReference>
<sequence>MLTAIAVKQAKPGDKPRKLFDSGGLYLLLHPRGGKYWRYKYRHGGKEKVLALGVWPAVSLADARALRDAARSTLNDGADPVESRREEKREALLKAGATFEAVAREWHQKQNGRWIPDHAARVLKSLEEDVFPSLGSRPIGEITPPEVLDVVRAVERRGALDVASRVLQRCASVFRYSIQVGKSTTNPARDLVGVIETRKVTHRAAPSRDDLPELLKKIHAYQGQPLTRLGLFLALLAFVRSRELREARWSEFDLAGAIWRIPGERMKMKTPHLVPLSTQAVAALRAVYDLTGQFDLVFPATRNVRTPMSENTLTYALYRMGYHNRVTVHGFRSTAATILSEEGFMSDAIERQLAHQERNKIKAAYHRSEHLAERRRMMEWWGAYLESVCYFPLTLSFSAGTAGTP</sequence>
<dbReference type="GO" id="GO:0015074">
    <property type="term" value="P:DNA integration"/>
    <property type="evidence" value="ECO:0007669"/>
    <property type="project" value="UniProtKB-KW"/>
</dbReference>
<reference evidence="6 7" key="1">
    <citation type="journal article" date="2016" name="Nat. Commun.">
        <title>Thousands of microbial genomes shed light on interconnected biogeochemical processes in an aquifer system.</title>
        <authorList>
            <person name="Anantharaman K."/>
            <person name="Brown C.T."/>
            <person name="Hug L.A."/>
            <person name="Sharon I."/>
            <person name="Castelle C.J."/>
            <person name="Probst A.J."/>
            <person name="Thomas B.C."/>
            <person name="Singh A."/>
            <person name="Wilkins M.J."/>
            <person name="Karaoz U."/>
            <person name="Brodie E.L."/>
            <person name="Williams K.H."/>
            <person name="Hubbard S.S."/>
            <person name="Banfield J.F."/>
        </authorList>
    </citation>
    <scope>NUCLEOTIDE SEQUENCE [LARGE SCALE GENOMIC DNA]</scope>
</reference>
<dbReference type="Pfam" id="PF22022">
    <property type="entry name" value="Phage_int_M"/>
    <property type="match status" value="1"/>
</dbReference>
<dbReference type="GO" id="GO:0003677">
    <property type="term" value="F:DNA binding"/>
    <property type="evidence" value="ECO:0007669"/>
    <property type="project" value="UniProtKB-KW"/>
</dbReference>
<dbReference type="InterPro" id="IPR038488">
    <property type="entry name" value="Integrase_DNA-bd_sf"/>
</dbReference>
<dbReference type="InterPro" id="IPR013762">
    <property type="entry name" value="Integrase-like_cat_sf"/>
</dbReference>
<dbReference type="InterPro" id="IPR025166">
    <property type="entry name" value="Integrase_DNA_bind_dom"/>
</dbReference>
<dbReference type="PANTHER" id="PTHR30629">
    <property type="entry name" value="PROPHAGE INTEGRASE"/>
    <property type="match status" value="1"/>
</dbReference>
<name>A0A1F6U6M3_9PROT</name>
<dbReference type="Gene3D" id="3.30.160.390">
    <property type="entry name" value="Integrase, DNA-binding domain"/>
    <property type="match status" value="1"/>
</dbReference>
<dbReference type="Pfam" id="PF00589">
    <property type="entry name" value="Phage_integrase"/>
    <property type="match status" value="1"/>
</dbReference>
<gene>
    <name evidence="6" type="ORF">A3B81_04935</name>
</gene>
<keyword evidence="2" id="KW-0229">DNA integration</keyword>
<protein>
    <submittedName>
        <fullName evidence="6">Integrase</fullName>
    </submittedName>
</protein>
<organism evidence="6 7">
    <name type="scientific">Candidatus Muproteobacteria bacterium RIFCSPHIGHO2_02_FULL_65_16</name>
    <dbReference type="NCBI Taxonomy" id="1817766"/>
    <lineage>
        <taxon>Bacteria</taxon>
        <taxon>Pseudomonadati</taxon>
        <taxon>Pseudomonadota</taxon>
        <taxon>Candidatus Muproteobacteria</taxon>
    </lineage>
</organism>
<accession>A0A1F6U6M3</accession>
<dbReference type="CDD" id="cd00801">
    <property type="entry name" value="INT_P4_C"/>
    <property type="match status" value="1"/>
</dbReference>
<evidence type="ECO:0000313" key="7">
    <source>
        <dbReference type="Proteomes" id="UP000179362"/>
    </source>
</evidence>
<evidence type="ECO:0000256" key="2">
    <source>
        <dbReference type="ARBA" id="ARBA00022908"/>
    </source>
</evidence>
<dbReference type="Gene3D" id="1.10.443.10">
    <property type="entry name" value="Intergrase catalytic core"/>
    <property type="match status" value="1"/>
</dbReference>
<comment type="caution">
    <text evidence="6">The sequence shown here is derived from an EMBL/GenBank/DDBJ whole genome shotgun (WGS) entry which is preliminary data.</text>
</comment>
<evidence type="ECO:0000256" key="3">
    <source>
        <dbReference type="ARBA" id="ARBA00023125"/>
    </source>
</evidence>
<evidence type="ECO:0000256" key="4">
    <source>
        <dbReference type="ARBA" id="ARBA00023172"/>
    </source>
</evidence>
<keyword evidence="4" id="KW-0233">DNA recombination</keyword>
<dbReference type="InterPro" id="IPR050808">
    <property type="entry name" value="Phage_Integrase"/>
</dbReference>
<dbReference type="Pfam" id="PF13356">
    <property type="entry name" value="Arm-DNA-bind_3"/>
    <property type="match status" value="1"/>
</dbReference>
<dbReference type="Gene3D" id="1.10.150.130">
    <property type="match status" value="1"/>
</dbReference>
<evidence type="ECO:0000313" key="6">
    <source>
        <dbReference type="EMBL" id="OGI52970.1"/>
    </source>
</evidence>
<evidence type="ECO:0000259" key="5">
    <source>
        <dbReference type="PROSITE" id="PS51898"/>
    </source>
</evidence>
<proteinExistence type="inferred from homology"/>
<dbReference type="InterPro" id="IPR011010">
    <property type="entry name" value="DNA_brk_join_enz"/>
</dbReference>
<dbReference type="AlphaFoldDB" id="A0A1F6U6M3"/>
<dbReference type="InterPro" id="IPR002104">
    <property type="entry name" value="Integrase_catalytic"/>
</dbReference>